<dbReference type="InterPro" id="IPR036390">
    <property type="entry name" value="WH_DNA-bd_sf"/>
</dbReference>
<dbReference type="PRINTS" id="PR00033">
    <property type="entry name" value="HTHASNC"/>
</dbReference>
<dbReference type="PANTHER" id="PTHR30154:SF34">
    <property type="entry name" value="TRANSCRIPTIONAL REGULATOR AZLB"/>
    <property type="match status" value="1"/>
</dbReference>
<dbReference type="EMBL" id="FAXC01000045">
    <property type="protein sequence ID" value="CUV08328.1"/>
    <property type="molecule type" value="Genomic_DNA"/>
</dbReference>
<dbReference type="Gene3D" id="1.10.10.10">
    <property type="entry name" value="Winged helix-like DNA-binding domain superfamily/Winged helix DNA-binding domain"/>
    <property type="match status" value="1"/>
</dbReference>
<dbReference type="SMART" id="SM00344">
    <property type="entry name" value="HTH_ASNC"/>
    <property type="match status" value="1"/>
</dbReference>
<evidence type="ECO:0000256" key="1">
    <source>
        <dbReference type="ARBA" id="ARBA00023015"/>
    </source>
</evidence>
<name>A0A160VD97_9ZZZZ</name>
<dbReference type="InterPro" id="IPR019888">
    <property type="entry name" value="Tscrpt_reg_AsnC-like"/>
</dbReference>
<dbReference type="InterPro" id="IPR011991">
    <property type="entry name" value="ArsR-like_HTH"/>
</dbReference>
<dbReference type="InterPro" id="IPR011008">
    <property type="entry name" value="Dimeric_a/b-barrel"/>
</dbReference>
<protein>
    <submittedName>
        <fullName evidence="5">Transcriptional regulator, AsnC family</fullName>
    </submittedName>
</protein>
<accession>A0A160VD97</accession>
<evidence type="ECO:0000256" key="3">
    <source>
        <dbReference type="ARBA" id="ARBA00023163"/>
    </source>
</evidence>
<dbReference type="PROSITE" id="PS00519">
    <property type="entry name" value="HTH_ASNC_1"/>
    <property type="match status" value="1"/>
</dbReference>
<keyword evidence="3" id="KW-0804">Transcription</keyword>
<dbReference type="PANTHER" id="PTHR30154">
    <property type="entry name" value="LEUCINE-RESPONSIVE REGULATORY PROTEIN"/>
    <property type="match status" value="1"/>
</dbReference>
<dbReference type="CDD" id="cd00090">
    <property type="entry name" value="HTH_ARSR"/>
    <property type="match status" value="1"/>
</dbReference>
<dbReference type="SUPFAM" id="SSF54909">
    <property type="entry name" value="Dimeric alpha+beta barrel"/>
    <property type="match status" value="1"/>
</dbReference>
<gene>
    <name evidence="5" type="ORF">MGWOODY_Mmi2121</name>
</gene>
<dbReference type="Pfam" id="PF01037">
    <property type="entry name" value="AsnC_trans_reg"/>
    <property type="match status" value="1"/>
</dbReference>
<evidence type="ECO:0000259" key="4">
    <source>
        <dbReference type="PROSITE" id="PS50956"/>
    </source>
</evidence>
<dbReference type="SUPFAM" id="SSF46785">
    <property type="entry name" value="Winged helix' DNA-binding domain"/>
    <property type="match status" value="1"/>
</dbReference>
<keyword evidence="2" id="KW-0238">DNA-binding</keyword>
<proteinExistence type="predicted"/>
<dbReference type="Gene3D" id="3.30.70.920">
    <property type="match status" value="1"/>
</dbReference>
<reference evidence="5" key="1">
    <citation type="submission" date="2015-10" db="EMBL/GenBank/DDBJ databases">
        <authorList>
            <person name="Gilbert D.G."/>
        </authorList>
    </citation>
    <scope>NUCLEOTIDE SEQUENCE</scope>
</reference>
<dbReference type="Pfam" id="PF13412">
    <property type="entry name" value="HTH_24"/>
    <property type="match status" value="1"/>
</dbReference>
<organism evidence="5">
    <name type="scientific">hydrothermal vent metagenome</name>
    <dbReference type="NCBI Taxonomy" id="652676"/>
    <lineage>
        <taxon>unclassified sequences</taxon>
        <taxon>metagenomes</taxon>
        <taxon>ecological metagenomes</taxon>
    </lineage>
</organism>
<dbReference type="InterPro" id="IPR019885">
    <property type="entry name" value="Tscrpt_reg_HTH_AsnC-type_CS"/>
</dbReference>
<dbReference type="PROSITE" id="PS50956">
    <property type="entry name" value="HTH_ASNC_2"/>
    <property type="match status" value="1"/>
</dbReference>
<dbReference type="GO" id="GO:0043200">
    <property type="term" value="P:response to amino acid"/>
    <property type="evidence" value="ECO:0007669"/>
    <property type="project" value="TreeGrafter"/>
</dbReference>
<dbReference type="InterPro" id="IPR000485">
    <property type="entry name" value="AsnC-type_HTH_dom"/>
</dbReference>
<evidence type="ECO:0000256" key="2">
    <source>
        <dbReference type="ARBA" id="ARBA00023125"/>
    </source>
</evidence>
<dbReference type="InterPro" id="IPR036388">
    <property type="entry name" value="WH-like_DNA-bd_sf"/>
</dbReference>
<feature type="domain" description="HTH asnC-type" evidence="4">
    <location>
        <begin position="3"/>
        <end position="64"/>
    </location>
</feature>
<sequence>MKLDHTDKELLKELQANARITNAELAKRINLSPSSTLERVKKLEASGLIDRYVTLLDEKKAGYSCITFVEVTLARHGETPVENFFNSMLNMDEVLECHHITGEGDFLLKIATRDIPHYDKLILHGLSALPNVQHLKTSVVLSTFKHQTMLPL</sequence>
<dbReference type="GO" id="GO:0005829">
    <property type="term" value="C:cytosol"/>
    <property type="evidence" value="ECO:0007669"/>
    <property type="project" value="TreeGrafter"/>
</dbReference>
<keyword evidence="1" id="KW-0805">Transcription regulation</keyword>
<evidence type="ECO:0000313" key="5">
    <source>
        <dbReference type="EMBL" id="CUV08328.1"/>
    </source>
</evidence>
<dbReference type="InterPro" id="IPR019887">
    <property type="entry name" value="Tscrpt_reg_AsnC/Lrp_C"/>
</dbReference>
<dbReference type="GO" id="GO:0043565">
    <property type="term" value="F:sequence-specific DNA binding"/>
    <property type="evidence" value="ECO:0007669"/>
    <property type="project" value="InterPro"/>
</dbReference>
<dbReference type="AlphaFoldDB" id="A0A160VD97"/>